<dbReference type="Pfam" id="PF25278">
    <property type="entry name" value="DUF7872"/>
    <property type="match status" value="1"/>
</dbReference>
<comment type="caution">
    <text evidence="3">The sequence shown here is derived from an EMBL/GenBank/DDBJ whole genome shotgun (WGS) entry which is preliminary data.</text>
</comment>
<accession>A0A9Q3E5S9</accession>
<dbReference type="PANTHER" id="PTHR33339:SF1">
    <property type="entry name" value="LYSM DOMAIN-CONTAINING PROTEIN"/>
    <property type="match status" value="1"/>
</dbReference>
<proteinExistence type="predicted"/>
<evidence type="ECO:0000313" key="3">
    <source>
        <dbReference type="EMBL" id="MBW0516436.1"/>
    </source>
</evidence>
<reference evidence="3" key="1">
    <citation type="submission" date="2021-03" db="EMBL/GenBank/DDBJ databases">
        <title>Draft genome sequence of rust myrtle Austropuccinia psidii MF-1, a brazilian biotype.</title>
        <authorList>
            <person name="Quecine M.C."/>
            <person name="Pachon D.M.R."/>
            <person name="Bonatelli M.L."/>
            <person name="Correr F.H."/>
            <person name="Franceschini L.M."/>
            <person name="Leite T.F."/>
            <person name="Margarido G.R.A."/>
            <person name="Almeida C.A."/>
            <person name="Ferrarezi J.A."/>
            <person name="Labate C.A."/>
        </authorList>
    </citation>
    <scope>NUCLEOTIDE SEQUENCE</scope>
    <source>
        <strain evidence="3">MF-1</strain>
    </source>
</reference>
<organism evidence="3 4">
    <name type="scientific">Austropuccinia psidii MF-1</name>
    <dbReference type="NCBI Taxonomy" id="1389203"/>
    <lineage>
        <taxon>Eukaryota</taxon>
        <taxon>Fungi</taxon>
        <taxon>Dikarya</taxon>
        <taxon>Basidiomycota</taxon>
        <taxon>Pucciniomycotina</taxon>
        <taxon>Pucciniomycetes</taxon>
        <taxon>Pucciniales</taxon>
        <taxon>Sphaerophragmiaceae</taxon>
        <taxon>Austropuccinia</taxon>
    </lineage>
</organism>
<dbReference type="OrthoDB" id="2501264at2759"/>
<keyword evidence="1" id="KW-0472">Membrane</keyword>
<evidence type="ECO:0000256" key="1">
    <source>
        <dbReference type="SAM" id="Phobius"/>
    </source>
</evidence>
<evidence type="ECO:0000313" key="4">
    <source>
        <dbReference type="Proteomes" id="UP000765509"/>
    </source>
</evidence>
<keyword evidence="4" id="KW-1185">Reference proteome</keyword>
<keyword evidence="1" id="KW-1133">Transmembrane helix</keyword>
<feature type="transmembrane region" description="Helical" evidence="1">
    <location>
        <begin position="291"/>
        <end position="315"/>
    </location>
</feature>
<dbReference type="AlphaFoldDB" id="A0A9Q3E5S9"/>
<keyword evidence="1" id="KW-0812">Transmembrane</keyword>
<dbReference type="PANTHER" id="PTHR33339">
    <property type="entry name" value="LYSM DOMAIN-CONTAINING PROTEIN"/>
    <property type="match status" value="1"/>
</dbReference>
<feature type="domain" description="DUF7872" evidence="2">
    <location>
        <begin position="365"/>
        <end position="585"/>
    </location>
</feature>
<dbReference type="Proteomes" id="UP000765509">
    <property type="component" value="Unassembled WGS sequence"/>
</dbReference>
<sequence length="585" mass="65329">MIGDILLLETSSTQARLVYLHKDSGMSHFTLYLISYWQLYEYQVRMIQDALLGSFSKRSIECMEHPLRLAVTITQKFNGLLFEYTASYALYRSSYQIFSSLGLTALKLPHPTMPQRLGSKSHAPFIITFFLVFYGKQVCCRNVFSANPSNLAQPVRSTSPTISLPNNPINALPPRPEQCGVYPLNQTTWAHFGWDNYLATYPNGSSLIVQEYAASKGAKNFKCGIGENCNIGQLCSPVAAPDWYILYAAQHLNTYLNTLYDTAGEAISFSQSTLSSVWNDLYPALISHVDLWAVFTLGSAAAVTQVVGALFLLFIPDVALLFLFPVSPLAIISVTFVEIMLASLIAVLVGEAILSQHDMSSPVQSRRFESLTSMSYPLARWQEATQNTIANYTQKIFTSGISGSNCSLSEILKNGTFLSPFERKNSFELNTDLKNVTATLAVAKLLRAMNAFITISDDPHPNKFWRSKNVLSYHSPNGTLMNIIRTVPKETKAINDFDNAHVLSEKYGITTEHIVAVSWDCQQRFGMQSRNMTENRSRITAFVNDATVCSFDLPVCDLRNSEAQKRKEKGERTVKICRDFLGLPI</sequence>
<protein>
    <recommendedName>
        <fullName evidence="2">DUF7872 domain-containing protein</fullName>
    </recommendedName>
</protein>
<dbReference type="InterPro" id="IPR057194">
    <property type="entry name" value="DUF7872"/>
</dbReference>
<evidence type="ECO:0000259" key="2">
    <source>
        <dbReference type="Pfam" id="PF25278"/>
    </source>
</evidence>
<gene>
    <name evidence="3" type="ORF">O181_056151</name>
</gene>
<name>A0A9Q3E5S9_9BASI</name>
<dbReference type="EMBL" id="AVOT02025251">
    <property type="protein sequence ID" value="MBW0516436.1"/>
    <property type="molecule type" value="Genomic_DNA"/>
</dbReference>
<feature type="transmembrane region" description="Helical" evidence="1">
    <location>
        <begin position="321"/>
        <end position="349"/>
    </location>
</feature>